<reference evidence="4 5" key="1">
    <citation type="submission" date="2022-09" db="EMBL/GenBank/DDBJ databases">
        <title>Enrichment on poylsaccharides allowed isolation of novel metabolic and taxonomic groups of Haloarchaea.</title>
        <authorList>
            <person name="Sorokin D.Y."/>
            <person name="Elcheninov A.G."/>
            <person name="Khizhniak T.V."/>
            <person name="Kolganova T.V."/>
            <person name="Kublanov I.V."/>
        </authorList>
    </citation>
    <scope>NUCLEOTIDE SEQUENCE [LARGE SCALE GENOMIC DNA]</scope>
    <source>
        <strain evidence="4 5">AArc-curdl1</strain>
    </source>
</reference>
<feature type="transmembrane region" description="Helical" evidence="2">
    <location>
        <begin position="258"/>
        <end position="281"/>
    </location>
</feature>
<accession>A0AAP2Z5H5</accession>
<dbReference type="EMBL" id="JAOPJZ010000001">
    <property type="protein sequence ID" value="MCU4750785.1"/>
    <property type="molecule type" value="Genomic_DNA"/>
</dbReference>
<evidence type="ECO:0000256" key="2">
    <source>
        <dbReference type="SAM" id="Phobius"/>
    </source>
</evidence>
<keyword evidence="2" id="KW-0472">Membrane</keyword>
<name>A0AAP2Z5H5_9EURY</name>
<protein>
    <recommendedName>
        <fullName evidence="3">DUF7319 domain-containing protein</fullName>
    </recommendedName>
</protein>
<evidence type="ECO:0000313" key="4">
    <source>
        <dbReference type="EMBL" id="MCU4750785.1"/>
    </source>
</evidence>
<feature type="region of interest" description="Disordered" evidence="1">
    <location>
        <begin position="299"/>
        <end position="331"/>
    </location>
</feature>
<sequence length="331" mass="36240">MNKRSESGTSVQRHRETGPRTSSGDEPLPTVTLRMPRHEGEPMSDASESEAEEHALADENDGDGTPANGGASQDGEGSDEGGHPEDADLETLQRQVEEKYDFDNFTSRDMAEMTAEEWDVAFDAETWITGPELLDRVENELKTKISERDVFATLEYATVDGTRCLVAYSDTDYAIVFPNGTVEGRGTVVRDVKPTVALCSMDSYDVAEPPENWHLPEPASMPEESSELGNWMLQLLAGSQILIGLAAIGLWITGGLRAQLILGVFGAVFIVVGLVLFLVVANARLSERFRSEQYEQRLRSIGSGERPSFLPLEDEAFDEPAPPRDALEDGS</sequence>
<keyword evidence="2" id="KW-0812">Transmembrane</keyword>
<gene>
    <name evidence="4" type="ORF">OB919_02120</name>
</gene>
<proteinExistence type="predicted"/>
<feature type="transmembrane region" description="Helical" evidence="2">
    <location>
        <begin position="231"/>
        <end position="252"/>
    </location>
</feature>
<comment type="caution">
    <text evidence="4">The sequence shown here is derived from an EMBL/GenBank/DDBJ whole genome shotgun (WGS) entry which is preliminary data.</text>
</comment>
<keyword evidence="2" id="KW-1133">Transmembrane helix</keyword>
<feature type="compositionally biased region" description="Basic and acidic residues" evidence="1">
    <location>
        <begin position="321"/>
        <end position="331"/>
    </location>
</feature>
<dbReference type="Pfam" id="PF24003">
    <property type="entry name" value="DUF7319"/>
    <property type="match status" value="1"/>
</dbReference>
<dbReference type="RefSeq" id="WP_342805897.1">
    <property type="nucleotide sequence ID" value="NZ_JAOPJZ010000001.1"/>
</dbReference>
<evidence type="ECO:0000313" key="5">
    <source>
        <dbReference type="Proteomes" id="UP001321047"/>
    </source>
</evidence>
<dbReference type="Proteomes" id="UP001321047">
    <property type="component" value="Unassembled WGS sequence"/>
</dbReference>
<dbReference type="AlphaFoldDB" id="A0AAP2Z5H5"/>
<feature type="region of interest" description="Disordered" evidence="1">
    <location>
        <begin position="1"/>
        <end position="86"/>
    </location>
</feature>
<feature type="domain" description="DUF7319" evidence="3">
    <location>
        <begin position="113"/>
        <end position="314"/>
    </location>
</feature>
<dbReference type="InterPro" id="IPR055743">
    <property type="entry name" value="DUF7319"/>
</dbReference>
<evidence type="ECO:0000256" key="1">
    <source>
        <dbReference type="SAM" id="MobiDB-lite"/>
    </source>
</evidence>
<evidence type="ECO:0000259" key="3">
    <source>
        <dbReference type="Pfam" id="PF24003"/>
    </source>
</evidence>
<organism evidence="4 5">
    <name type="scientific">Natronosalvus hydrolyticus</name>
    <dbReference type="NCBI Taxonomy" id="2979988"/>
    <lineage>
        <taxon>Archaea</taxon>
        <taxon>Methanobacteriati</taxon>
        <taxon>Methanobacteriota</taxon>
        <taxon>Stenosarchaea group</taxon>
        <taxon>Halobacteria</taxon>
        <taxon>Halobacteriales</taxon>
        <taxon>Natrialbaceae</taxon>
        <taxon>Natronosalvus</taxon>
    </lineage>
</organism>
<keyword evidence="5" id="KW-1185">Reference proteome</keyword>